<evidence type="ECO:0000256" key="7">
    <source>
        <dbReference type="ARBA" id="ARBA00023098"/>
    </source>
</evidence>
<evidence type="ECO:0000256" key="8">
    <source>
        <dbReference type="ARBA" id="ARBA00023239"/>
    </source>
</evidence>
<evidence type="ECO:0000256" key="3">
    <source>
        <dbReference type="ARBA" id="ARBA00022832"/>
    </source>
</evidence>
<keyword evidence="5" id="KW-0560">Oxidoreductase</keyword>
<evidence type="ECO:0000313" key="13">
    <source>
        <dbReference type="EMBL" id="MFC0813001.1"/>
    </source>
</evidence>
<keyword evidence="3" id="KW-0276">Fatty acid metabolism</keyword>
<name>A0ABV6T6Y6_9RHOB</name>
<feature type="domain" description="3-hydroxyacyl-CoA dehydrogenase NAD binding" evidence="12">
    <location>
        <begin position="14"/>
        <end position="189"/>
    </location>
</feature>
<dbReference type="InterPro" id="IPR029045">
    <property type="entry name" value="ClpP/crotonase-like_dom_sf"/>
</dbReference>
<evidence type="ECO:0000256" key="1">
    <source>
        <dbReference type="ARBA" id="ARBA00005005"/>
    </source>
</evidence>
<keyword evidence="9" id="KW-0511">Multifunctional enzyme</keyword>
<keyword evidence="6" id="KW-0520">NAD</keyword>
<keyword evidence="14" id="KW-1185">Reference proteome</keyword>
<dbReference type="PANTHER" id="PTHR43612">
    <property type="entry name" value="TRIFUNCTIONAL ENZYME SUBUNIT ALPHA"/>
    <property type="match status" value="1"/>
</dbReference>
<dbReference type="CDD" id="cd06558">
    <property type="entry name" value="crotonase-like"/>
    <property type="match status" value="1"/>
</dbReference>
<evidence type="ECO:0000256" key="6">
    <source>
        <dbReference type="ARBA" id="ARBA00023027"/>
    </source>
</evidence>
<dbReference type="InterPro" id="IPR050136">
    <property type="entry name" value="FA_oxidation_alpha_subunit"/>
</dbReference>
<evidence type="ECO:0000313" key="14">
    <source>
        <dbReference type="Proteomes" id="UP001589920"/>
    </source>
</evidence>
<dbReference type="InterPro" id="IPR036291">
    <property type="entry name" value="NAD(P)-bd_dom_sf"/>
</dbReference>
<keyword evidence="4" id="KW-0442">Lipid degradation</keyword>
<evidence type="ECO:0000259" key="12">
    <source>
        <dbReference type="Pfam" id="PF02737"/>
    </source>
</evidence>
<reference evidence="13 14" key="1">
    <citation type="submission" date="2024-09" db="EMBL/GenBank/DDBJ databases">
        <authorList>
            <person name="Sun Q."/>
            <person name="Mori K."/>
        </authorList>
    </citation>
    <scope>NUCLEOTIDE SEQUENCE [LARGE SCALE GENOMIC DNA]</scope>
    <source>
        <strain evidence="13 14">KCTC 42086</strain>
    </source>
</reference>
<evidence type="ECO:0000256" key="10">
    <source>
        <dbReference type="ARBA" id="ARBA00049556"/>
    </source>
</evidence>
<dbReference type="Pfam" id="PF00378">
    <property type="entry name" value="ECH_1"/>
    <property type="match status" value="1"/>
</dbReference>
<dbReference type="Gene3D" id="3.40.50.720">
    <property type="entry name" value="NAD(P)-binding Rossmann-like Domain"/>
    <property type="match status" value="1"/>
</dbReference>
<evidence type="ECO:0000256" key="9">
    <source>
        <dbReference type="ARBA" id="ARBA00023268"/>
    </source>
</evidence>
<dbReference type="EMBL" id="JBHMQU010000068">
    <property type="protein sequence ID" value="MFC0813001.1"/>
    <property type="molecule type" value="Genomic_DNA"/>
</dbReference>
<dbReference type="Pfam" id="PF02737">
    <property type="entry name" value="3HCDH_N"/>
    <property type="match status" value="1"/>
</dbReference>
<dbReference type="Gene3D" id="3.90.226.10">
    <property type="entry name" value="2-enoyl-CoA Hydratase, Chain A, domain 1"/>
    <property type="match status" value="1"/>
</dbReference>
<dbReference type="InterPro" id="IPR006176">
    <property type="entry name" value="3-OHacyl-CoA_DH_NAD-bd"/>
</dbReference>
<evidence type="ECO:0000256" key="4">
    <source>
        <dbReference type="ARBA" id="ARBA00022963"/>
    </source>
</evidence>
<dbReference type="InterPro" id="IPR001753">
    <property type="entry name" value="Enoyl-CoA_hydra/iso"/>
</dbReference>
<proteinExistence type="inferred from homology"/>
<comment type="pathway">
    <text evidence="1">Lipid metabolism; fatty acid beta-oxidation.</text>
</comment>
<dbReference type="SUPFAM" id="SSF48179">
    <property type="entry name" value="6-phosphogluconate dehydrogenase C-terminal domain-like"/>
    <property type="match status" value="2"/>
</dbReference>
<dbReference type="Gene3D" id="1.10.1040.50">
    <property type="match status" value="1"/>
</dbReference>
<keyword evidence="8" id="KW-0456">Lyase</keyword>
<dbReference type="SUPFAM" id="SSF51735">
    <property type="entry name" value="NAD(P)-binding Rossmann-fold domains"/>
    <property type="match status" value="1"/>
</dbReference>
<dbReference type="SUPFAM" id="SSF52096">
    <property type="entry name" value="ClpP/crotonase"/>
    <property type="match status" value="1"/>
</dbReference>
<dbReference type="PANTHER" id="PTHR43612:SF3">
    <property type="entry name" value="TRIFUNCTIONAL ENZYME SUBUNIT ALPHA, MITOCHONDRIAL"/>
    <property type="match status" value="1"/>
</dbReference>
<evidence type="ECO:0000256" key="5">
    <source>
        <dbReference type="ARBA" id="ARBA00023002"/>
    </source>
</evidence>
<dbReference type="Proteomes" id="UP001589920">
    <property type="component" value="Unassembled WGS sequence"/>
</dbReference>
<evidence type="ECO:0000259" key="11">
    <source>
        <dbReference type="Pfam" id="PF00725"/>
    </source>
</evidence>
<dbReference type="InterPro" id="IPR006108">
    <property type="entry name" value="3HC_DH_C"/>
</dbReference>
<sequence>MKAIGAGETGIARVAVIGAGAMGGGIAAQFANAGIAADLLDIPGADDRSGPAKAGIARQLKIGGFMSPSAAALVRPGNTEDDLARLTEADWVVEAVSENADVKRALFAAIAPHLKPTAILSSNTSTIPLADLSTGMDPALARRFFITHFFNPPRVMPLLESVAPPAESAEALAQASRVLLGKTVIDCRDTPGFIANRIGCYWLAFAALEAVRRGIPPETADAVHAALGIPRTGVFGLLDLIGIDLIPTVWGSLLRALPATDALHSVDLPAADFTARMLASGYLGRKAGAGFYRKAADGAAEVLDLDSFTWRPLSEPAALPKNDPAAMVAAGTPEGEYARAVLAAVLDYAARHAPVIAADPGAIDAAMELGYSWRQGPFALARAAGLGPVQATARRGPGLRLDNLPAILRNDFATLHDMGDGVACFRVRTKMNALAPGVFDLLEETLPRAGRDFRALVIGNEDPRAFSAGADLSFFLGMAEAPDGPARIEAYGRRGQRLFTGLLRAPVPVVAAVNGFTLGGGCEFQMHCDRTIAHAEVNIGLPETGVGLVPGWGGCTRLLERTGDPARAFATLFGGTVCQSAAAGREAGLLRADDGFVMHRDLLLPAAKAAALALVPGYTAPAPAELVSTGAAGRDALLAGPHADAEAGRISATDLSLAETLADILTNGRTAGPVSEADMLARELQALVTLAARPSTRERMAHMLKTGKRLKN</sequence>
<accession>A0ABV6T6Y6</accession>
<keyword evidence="7" id="KW-0443">Lipid metabolism</keyword>
<organism evidence="13 14">
    <name type="scientific">Paracoccus panacisoli</name>
    <dbReference type="NCBI Taxonomy" id="1510163"/>
    <lineage>
        <taxon>Bacteria</taxon>
        <taxon>Pseudomonadati</taxon>
        <taxon>Pseudomonadota</taxon>
        <taxon>Alphaproteobacteria</taxon>
        <taxon>Rhodobacterales</taxon>
        <taxon>Paracoccaceae</taxon>
        <taxon>Paracoccus</taxon>
    </lineage>
</organism>
<comment type="caution">
    <text evidence="13">The sequence shown here is derived from an EMBL/GenBank/DDBJ whole genome shotgun (WGS) entry which is preliminary data.</text>
</comment>
<feature type="domain" description="3-hydroxyacyl-CoA dehydrogenase C-terminal" evidence="11">
    <location>
        <begin position="192"/>
        <end position="293"/>
    </location>
</feature>
<dbReference type="Pfam" id="PF00725">
    <property type="entry name" value="3HCDH"/>
    <property type="match status" value="1"/>
</dbReference>
<comment type="similarity">
    <text evidence="2">In the central section; belongs to the 3-hydroxyacyl-CoA dehydrogenase family.</text>
</comment>
<protein>
    <submittedName>
        <fullName evidence="13">3-hydroxyacyl-CoA dehydrogenase/enoyl-CoA hydratase family protein</fullName>
    </submittedName>
</protein>
<dbReference type="RefSeq" id="WP_394320907.1">
    <property type="nucleotide sequence ID" value="NZ_JBHMQU010000068.1"/>
</dbReference>
<evidence type="ECO:0000256" key="2">
    <source>
        <dbReference type="ARBA" id="ARBA00007005"/>
    </source>
</evidence>
<dbReference type="InterPro" id="IPR008927">
    <property type="entry name" value="6-PGluconate_DH-like_C_sf"/>
</dbReference>
<comment type="catalytic activity">
    <reaction evidence="10">
        <text>a (3S)-3-hydroxyacyl-CoA + NAD(+) = a 3-oxoacyl-CoA + NADH + H(+)</text>
        <dbReference type="Rhea" id="RHEA:22432"/>
        <dbReference type="ChEBI" id="CHEBI:15378"/>
        <dbReference type="ChEBI" id="CHEBI:57318"/>
        <dbReference type="ChEBI" id="CHEBI:57540"/>
        <dbReference type="ChEBI" id="CHEBI:57945"/>
        <dbReference type="ChEBI" id="CHEBI:90726"/>
        <dbReference type="EC" id="1.1.1.35"/>
    </reaction>
</comment>
<gene>
    <name evidence="13" type="ORF">ACFHYO_12895</name>
</gene>